<proteinExistence type="predicted"/>
<evidence type="ECO:0000313" key="4">
    <source>
        <dbReference type="Proteomes" id="UP000182945"/>
    </source>
</evidence>
<dbReference type="Pfam" id="PF01522">
    <property type="entry name" value="Polysacc_deac_1"/>
    <property type="match status" value="1"/>
</dbReference>
<keyword evidence="1" id="KW-0812">Transmembrane</keyword>
<dbReference type="InterPro" id="IPR050248">
    <property type="entry name" value="Polysacc_deacetylase_ArnD"/>
</dbReference>
<dbReference type="Proteomes" id="UP000182945">
    <property type="component" value="Chromosome"/>
</dbReference>
<gene>
    <name evidence="3" type="ORF">BME96_01075</name>
</gene>
<feature type="domain" description="NodB homology" evidence="2">
    <location>
        <begin position="56"/>
        <end position="235"/>
    </location>
</feature>
<reference evidence="3 4" key="1">
    <citation type="submission" date="2016-11" db="EMBL/GenBank/DDBJ databases">
        <title>Complete genome sequencing of Virgibacillus halodenitrificans PDB-F2.</title>
        <authorList>
            <person name="Sun Z."/>
            <person name="Zhou Y."/>
            <person name="Li H."/>
        </authorList>
    </citation>
    <scope>NUCLEOTIDE SEQUENCE [LARGE SCALE GENOMIC DNA]</scope>
    <source>
        <strain evidence="3 4">PDB-F2</strain>
    </source>
</reference>
<evidence type="ECO:0000313" key="3">
    <source>
        <dbReference type="EMBL" id="APC46879.1"/>
    </source>
</evidence>
<evidence type="ECO:0000256" key="1">
    <source>
        <dbReference type="SAM" id="Phobius"/>
    </source>
</evidence>
<sequence length="252" mass="29203">MQHFYVWRFNKWKRWLVIGLFALFTATFLWFERDGTFSVFLNDEPSVLTKGNAEEPNIALTFNISWGEEKVHDILAQLKKENVKATFFVSGEWAERHPDILEKITDDQHELGMLGYRYKSYLEQEIDQVRKDLTYAKEIFNKLGYKEVELLRPPNGHFNKEIIKLAESLNYKVIHWNVNPNDWKNPGTEQITDSVVKQTSNGDILLMHASDSAKQTAGALEKIIPILKNKGFSFVSLSELINQAHAESKLVE</sequence>
<dbReference type="GO" id="GO:0016020">
    <property type="term" value="C:membrane"/>
    <property type="evidence" value="ECO:0007669"/>
    <property type="project" value="TreeGrafter"/>
</dbReference>
<dbReference type="GO" id="GO:0016810">
    <property type="term" value="F:hydrolase activity, acting on carbon-nitrogen (but not peptide) bonds"/>
    <property type="evidence" value="ECO:0007669"/>
    <property type="project" value="InterPro"/>
</dbReference>
<dbReference type="RefSeq" id="WP_071648057.1">
    <property type="nucleotide sequence ID" value="NZ_CP017962.1"/>
</dbReference>
<keyword evidence="1" id="KW-1133">Transmembrane helix</keyword>
<dbReference type="PANTHER" id="PTHR10587">
    <property type="entry name" value="GLYCOSYL TRANSFERASE-RELATED"/>
    <property type="match status" value="1"/>
</dbReference>
<dbReference type="InterPro" id="IPR011330">
    <property type="entry name" value="Glyco_hydro/deAcase_b/a-brl"/>
</dbReference>
<accession>A0AAC9IWV3</accession>
<feature type="transmembrane region" description="Helical" evidence="1">
    <location>
        <begin position="12"/>
        <end position="31"/>
    </location>
</feature>
<organism evidence="3 4">
    <name type="scientific">Virgibacillus halodenitrificans</name>
    <name type="common">Bacillus halodenitrificans</name>
    <dbReference type="NCBI Taxonomy" id="1482"/>
    <lineage>
        <taxon>Bacteria</taxon>
        <taxon>Bacillati</taxon>
        <taxon>Bacillota</taxon>
        <taxon>Bacilli</taxon>
        <taxon>Bacillales</taxon>
        <taxon>Bacillaceae</taxon>
        <taxon>Virgibacillus</taxon>
    </lineage>
</organism>
<protein>
    <submittedName>
        <fullName evidence="3">Polysaccharide deacetylase family sporulation protein PdaB</fullName>
    </submittedName>
</protein>
<dbReference type="InterPro" id="IPR014132">
    <property type="entry name" value="PdaB-like"/>
</dbReference>
<dbReference type="Gene3D" id="3.20.20.370">
    <property type="entry name" value="Glycoside hydrolase/deacetylase"/>
    <property type="match status" value="1"/>
</dbReference>
<dbReference type="InterPro" id="IPR002509">
    <property type="entry name" value="NODB_dom"/>
</dbReference>
<dbReference type="EMBL" id="CP017962">
    <property type="protein sequence ID" value="APC46879.1"/>
    <property type="molecule type" value="Genomic_DNA"/>
</dbReference>
<dbReference type="PANTHER" id="PTHR10587:SF128">
    <property type="entry name" value="POLYSACCHARIDE DEACETYLASE PDAB-RELATED"/>
    <property type="match status" value="1"/>
</dbReference>
<dbReference type="GO" id="GO:0005975">
    <property type="term" value="P:carbohydrate metabolic process"/>
    <property type="evidence" value="ECO:0007669"/>
    <property type="project" value="InterPro"/>
</dbReference>
<dbReference type="SUPFAM" id="SSF88713">
    <property type="entry name" value="Glycoside hydrolase/deacetylase"/>
    <property type="match status" value="1"/>
</dbReference>
<dbReference type="GeneID" id="71512969"/>
<keyword evidence="1" id="KW-0472">Membrane</keyword>
<name>A0AAC9IWV3_VIRHA</name>
<dbReference type="NCBIfam" id="TIGR02764">
    <property type="entry name" value="spore_ybaN_pdaB"/>
    <property type="match status" value="1"/>
</dbReference>
<dbReference type="PROSITE" id="PS51677">
    <property type="entry name" value="NODB"/>
    <property type="match status" value="1"/>
</dbReference>
<dbReference type="AlphaFoldDB" id="A0AAC9IWV3"/>
<evidence type="ECO:0000259" key="2">
    <source>
        <dbReference type="PROSITE" id="PS51677"/>
    </source>
</evidence>
<dbReference type="KEGG" id="vhl:BME96_01075"/>